<feature type="domain" description="YgjP-like metallopeptidase" evidence="1">
    <location>
        <begin position="22"/>
        <end position="231"/>
    </location>
</feature>
<dbReference type="Pfam" id="PF01863">
    <property type="entry name" value="YgjP-like"/>
    <property type="match status" value="1"/>
</dbReference>
<dbReference type="InterPro" id="IPR053136">
    <property type="entry name" value="UTP_pyrophosphatase-like"/>
</dbReference>
<name>A0A0H2YT45_CLOP1</name>
<evidence type="ECO:0000313" key="3">
    <source>
        <dbReference type="Proteomes" id="UP000001823"/>
    </source>
</evidence>
<dbReference type="PANTHER" id="PTHR30399:SF1">
    <property type="entry name" value="UTP PYROPHOSPHATASE"/>
    <property type="match status" value="1"/>
</dbReference>
<keyword evidence="3" id="KW-1185">Reference proteome</keyword>
<dbReference type="PaxDb" id="195103-CPF_2595"/>
<accession>A0A0H2YT45</accession>
<evidence type="ECO:0000259" key="1">
    <source>
        <dbReference type="Pfam" id="PF01863"/>
    </source>
</evidence>
<dbReference type="InterPro" id="IPR002725">
    <property type="entry name" value="YgjP-like_metallopeptidase"/>
</dbReference>
<dbReference type="Gene3D" id="3.30.2010.10">
    <property type="entry name" value="Metalloproteases ('zincins'), catalytic domain"/>
    <property type="match status" value="1"/>
</dbReference>
<dbReference type="eggNOG" id="COG1451">
    <property type="taxonomic scope" value="Bacteria"/>
</dbReference>
<sequence>MKSKIQFGTKEIEFRIEFRNRRTISVSVEPPKNILVVAPMNTSEDEIKEIVKSKGAWIVQKLFEFRHIEEKKVKREFVNGESFMYLGRNYSLQIHIDKTLQNNSFVKLFRGKFHVYVKEKNDEIIKKAMEEWYREKTEEQVAKRIKYYQKFFNKKPTDIKVKEQKKRWASCTSKDELLFNWRCVMAKSTALDYIIVHEMCHMYHMNHSHEFWQLLSSVMSDYEIRKDWLRDYGIRMDL</sequence>
<dbReference type="CDD" id="cd07344">
    <property type="entry name" value="M48_yhfN_like"/>
    <property type="match status" value="1"/>
</dbReference>
<reference evidence="2 3" key="1">
    <citation type="journal article" date="2006" name="Genome Res.">
        <title>Skewed genomic variability in strains of the toxigenic bacterial pathogen, Clostridium perfringens.</title>
        <authorList>
            <person name="Myers G.S."/>
            <person name="Rasko D.A."/>
            <person name="Cheung J.K."/>
            <person name="Ravel J."/>
            <person name="Seshadri R."/>
            <person name="Deboy R.T."/>
            <person name="Ren Q."/>
            <person name="Varga J."/>
            <person name="Awad M.M."/>
            <person name="Brinkac L.M."/>
            <person name="Daugherty S.C."/>
            <person name="Haft D.H."/>
            <person name="Dodson R.J."/>
            <person name="Madupu R."/>
            <person name="Nelson W.C."/>
            <person name="Rosovitz M.J."/>
            <person name="Sullivan S.A."/>
            <person name="Khouri H."/>
            <person name="Dimitrov G.I."/>
            <person name="Watkins K.L."/>
            <person name="Mulligan S."/>
            <person name="Benton J."/>
            <person name="Radune D."/>
            <person name="Fisher D.J."/>
            <person name="Atkins H.S."/>
            <person name="Hiscox T."/>
            <person name="Jost B.H."/>
            <person name="Billington S.J."/>
            <person name="Songer J.G."/>
            <person name="McClane B.A."/>
            <person name="Titball R.W."/>
            <person name="Rood J.I."/>
            <person name="Melville S.B."/>
            <person name="Paulsen I.T."/>
        </authorList>
    </citation>
    <scope>NUCLEOTIDE SEQUENCE [LARGE SCALE GENOMIC DNA]</scope>
    <source>
        <strain evidence="3">ATCC 13124 / DSM 756 / JCM 1290 / NCIMB 6125 / NCTC 8237 / S 107 / Type A</strain>
    </source>
</reference>
<gene>
    <name evidence="2" type="ordered locus">CPF_2595</name>
</gene>
<proteinExistence type="predicted"/>
<dbReference type="KEGG" id="cpf:CPF_2595"/>
<dbReference type="STRING" id="195103.CPF_2595"/>
<protein>
    <recommendedName>
        <fullName evidence="1">YgjP-like metallopeptidase domain-containing protein</fullName>
    </recommendedName>
</protein>
<dbReference type="PANTHER" id="PTHR30399">
    <property type="entry name" value="UNCHARACTERIZED PROTEIN YGJP"/>
    <property type="match status" value="1"/>
</dbReference>
<dbReference type="RefSeq" id="WP_011591108.1">
    <property type="nucleotide sequence ID" value="NC_008261.1"/>
</dbReference>
<dbReference type="HOGENOM" id="CLU_065947_2_2_9"/>
<dbReference type="Proteomes" id="UP000001823">
    <property type="component" value="Chromosome"/>
</dbReference>
<dbReference type="AlphaFoldDB" id="A0A0H2YT45"/>
<organism evidence="2 3">
    <name type="scientific">Clostridium perfringens (strain ATCC 13124 / DSM 756 / JCM 1290 / NCIMB 6125 / NCTC 8237 / Type A)</name>
    <dbReference type="NCBI Taxonomy" id="195103"/>
    <lineage>
        <taxon>Bacteria</taxon>
        <taxon>Bacillati</taxon>
        <taxon>Bacillota</taxon>
        <taxon>Clostridia</taxon>
        <taxon>Eubacteriales</taxon>
        <taxon>Clostridiaceae</taxon>
        <taxon>Clostridium</taxon>
    </lineage>
</organism>
<evidence type="ECO:0000313" key="2">
    <source>
        <dbReference type="EMBL" id="ABG84220.1"/>
    </source>
</evidence>
<dbReference type="EMBL" id="CP000246">
    <property type="protein sequence ID" value="ABG84220.1"/>
    <property type="molecule type" value="Genomic_DNA"/>
</dbReference>
<dbReference type="SMR" id="A0A0H2YT45"/>